<organism evidence="1">
    <name type="scientific">Siphoviridae sp. ctXZx16</name>
    <dbReference type="NCBI Taxonomy" id="2826371"/>
    <lineage>
        <taxon>Viruses</taxon>
        <taxon>Duplodnaviria</taxon>
        <taxon>Heunggongvirae</taxon>
        <taxon>Uroviricota</taxon>
        <taxon>Caudoviricetes</taxon>
    </lineage>
</organism>
<reference evidence="1" key="1">
    <citation type="journal article" date="2021" name="Proc. Natl. Acad. Sci. U.S.A.">
        <title>A Catalog of Tens of Thousands of Viruses from Human Metagenomes Reveals Hidden Associations with Chronic Diseases.</title>
        <authorList>
            <person name="Tisza M.J."/>
            <person name="Buck C.B."/>
        </authorList>
    </citation>
    <scope>NUCLEOTIDE SEQUENCE</scope>
    <source>
        <strain evidence="1">CtXZx16</strain>
    </source>
</reference>
<proteinExistence type="predicted"/>
<evidence type="ECO:0000313" key="1">
    <source>
        <dbReference type="EMBL" id="DAD82961.1"/>
    </source>
</evidence>
<name>A0A8S5MKV4_9CAUD</name>
<accession>A0A8S5MKV4</accession>
<dbReference type="EMBL" id="BK014925">
    <property type="protein sequence ID" value="DAD82961.1"/>
    <property type="molecule type" value="Genomic_DNA"/>
</dbReference>
<sequence length="31" mass="3644">MGCVYYVWILVSLYVKVLTARTTRRFPTLPP</sequence>
<protein>
    <submittedName>
        <fullName evidence="1">Uncharacterized protein</fullName>
    </submittedName>
</protein>